<dbReference type="InterPro" id="IPR057260">
    <property type="entry name" value="Ribosomal_L19e_C"/>
</dbReference>
<protein>
    <recommendedName>
        <fullName evidence="2">Large ribosomal subunit protein eL19 domain-containing protein</fullName>
    </recommendedName>
</protein>
<dbReference type="Proteomes" id="UP001214576">
    <property type="component" value="Unassembled WGS sequence"/>
</dbReference>
<feature type="domain" description="Large ribosomal subunit protein eL19" evidence="2">
    <location>
        <begin position="19"/>
        <end position="86"/>
    </location>
</feature>
<feature type="region of interest" description="Disordered" evidence="1">
    <location>
        <begin position="98"/>
        <end position="119"/>
    </location>
</feature>
<gene>
    <name evidence="3" type="ORF">MG293_003193</name>
</gene>
<dbReference type="EMBL" id="JAKZEL010000002">
    <property type="protein sequence ID" value="KAI4546638.1"/>
    <property type="molecule type" value="Genomic_DNA"/>
</dbReference>
<accession>A0AAD4UI14</accession>
<dbReference type="Gene3D" id="1.10.1200.240">
    <property type="match status" value="1"/>
</dbReference>
<dbReference type="GO" id="GO:0003723">
    <property type="term" value="F:RNA binding"/>
    <property type="evidence" value="ECO:0007669"/>
    <property type="project" value="InterPro"/>
</dbReference>
<dbReference type="GO" id="GO:0006412">
    <property type="term" value="P:translation"/>
    <property type="evidence" value="ECO:0007669"/>
    <property type="project" value="InterPro"/>
</dbReference>
<evidence type="ECO:0000313" key="3">
    <source>
        <dbReference type="EMBL" id="KAI4546638.1"/>
    </source>
</evidence>
<organism evidence="3 4">
    <name type="scientific">Ovis ammon polii</name>
    <dbReference type="NCBI Taxonomy" id="230172"/>
    <lineage>
        <taxon>Eukaryota</taxon>
        <taxon>Metazoa</taxon>
        <taxon>Chordata</taxon>
        <taxon>Craniata</taxon>
        <taxon>Vertebrata</taxon>
        <taxon>Euteleostomi</taxon>
        <taxon>Mammalia</taxon>
        <taxon>Eutheria</taxon>
        <taxon>Laurasiatheria</taxon>
        <taxon>Artiodactyla</taxon>
        <taxon>Ruminantia</taxon>
        <taxon>Pecora</taxon>
        <taxon>Bovidae</taxon>
        <taxon>Caprinae</taxon>
        <taxon>Ovis</taxon>
    </lineage>
</organism>
<dbReference type="InterPro" id="IPR000196">
    <property type="entry name" value="Ribosomal_eL19_dom"/>
</dbReference>
<dbReference type="InterPro" id="IPR039547">
    <property type="entry name" value="Ribosomal_eL19"/>
</dbReference>
<evidence type="ECO:0000256" key="1">
    <source>
        <dbReference type="SAM" id="MobiDB-lite"/>
    </source>
</evidence>
<feature type="compositionally biased region" description="Basic and acidic residues" evidence="1">
    <location>
        <begin position="105"/>
        <end position="119"/>
    </location>
</feature>
<name>A0AAD4UI14_OVIAM</name>
<dbReference type="AlphaFoldDB" id="A0AAD4UI14"/>
<sequence>MPTPANSADPEADQRWADHLEAYDCPFMGLMPEKHFGLLERQAYGHRQYRESKKIDCHMYHSLYLKVKGNVFKNKQILMEHIHKLRADKTCKKPLAEQAEACTSKTKETRKRGEEQLQAKEEIIKTLSKKEETKK</sequence>
<dbReference type="PANTHER" id="PTHR10722">
    <property type="entry name" value="60S RIBOSOMAL PROTEIN L19"/>
    <property type="match status" value="1"/>
</dbReference>
<evidence type="ECO:0000313" key="4">
    <source>
        <dbReference type="Proteomes" id="UP001214576"/>
    </source>
</evidence>
<dbReference type="SMART" id="SM01416">
    <property type="entry name" value="Ribosomal_L19e"/>
    <property type="match status" value="1"/>
</dbReference>
<dbReference type="GO" id="GO:0003735">
    <property type="term" value="F:structural constituent of ribosome"/>
    <property type="evidence" value="ECO:0007669"/>
    <property type="project" value="InterPro"/>
</dbReference>
<dbReference type="Pfam" id="PF25476">
    <property type="entry name" value="Ribosomal_L19e_C"/>
    <property type="match status" value="1"/>
</dbReference>
<reference evidence="3" key="1">
    <citation type="submission" date="2022-03" db="EMBL/GenBank/DDBJ databases">
        <title>Genomic analyses of argali, domestic sheep and their hybrids provide insights into chromosomal evolution, heterosis and genetic basis of agronomic traits.</title>
        <authorList>
            <person name="Li M."/>
        </authorList>
    </citation>
    <scope>NUCLEOTIDE SEQUENCE</scope>
    <source>
        <strain evidence="3">CAU-MHL-2022a</strain>
        <tissue evidence="3">Skin</tissue>
    </source>
</reference>
<dbReference type="GO" id="GO:0022625">
    <property type="term" value="C:cytosolic large ribosomal subunit"/>
    <property type="evidence" value="ECO:0007669"/>
    <property type="project" value="InterPro"/>
</dbReference>
<dbReference type="SUPFAM" id="SSF48140">
    <property type="entry name" value="Ribosomal protein L19 (L19e)"/>
    <property type="match status" value="1"/>
</dbReference>
<dbReference type="InterPro" id="IPR035970">
    <property type="entry name" value="60S_ribosomal_eL19_sf"/>
</dbReference>
<proteinExistence type="predicted"/>
<comment type="caution">
    <text evidence="3">The sequence shown here is derived from an EMBL/GenBank/DDBJ whole genome shotgun (WGS) entry which is preliminary data.</text>
</comment>
<evidence type="ECO:0000259" key="2">
    <source>
        <dbReference type="SMART" id="SM01416"/>
    </source>
</evidence>
<keyword evidence="4" id="KW-1185">Reference proteome</keyword>